<feature type="coiled-coil region" evidence="1">
    <location>
        <begin position="70"/>
        <end position="118"/>
    </location>
</feature>
<evidence type="ECO:0000259" key="2">
    <source>
        <dbReference type="Pfam" id="PF21808"/>
    </source>
</evidence>
<evidence type="ECO:0000313" key="3">
    <source>
        <dbReference type="EMBL" id="EGJ28505.1"/>
    </source>
</evidence>
<gene>
    <name evidence="3" type="ORF">LYNGBM3L_74230</name>
</gene>
<keyword evidence="1" id="KW-0175">Coiled coil</keyword>
<evidence type="ECO:0000256" key="1">
    <source>
        <dbReference type="SAM" id="Coils"/>
    </source>
</evidence>
<dbReference type="Proteomes" id="UP000003959">
    <property type="component" value="Unassembled WGS sequence"/>
</dbReference>
<sequence>MPNSLALLGLGVGVVQADQARKELVKAARKELVKYLPEVAQEQWQPIYDAIKECFDMYEQEVTERMDDDIKARKAELDNLIKQKESHEINREQELARLKQLEADVASQAQKVETAYHNFVNAI</sequence>
<dbReference type="HOGENOM" id="CLU_2012696_0_0_3"/>
<dbReference type="EMBL" id="GL890974">
    <property type="protein sequence ID" value="EGJ28505.1"/>
    <property type="molecule type" value="Genomic_DNA"/>
</dbReference>
<dbReference type="AlphaFoldDB" id="F4Y409"/>
<protein>
    <recommendedName>
        <fullName evidence="2">BDLP-like helical domain-containing protein</fullName>
    </recommendedName>
</protein>
<reference evidence="4" key="1">
    <citation type="journal article" date="2011" name="Proc. Natl. Acad. Sci. U.S.A.">
        <title>Genomic insights into the physiology and ecology of the marine filamentous cyanobacterium Lyngbya majuscula.</title>
        <authorList>
            <person name="Jones A.C."/>
            <person name="Monroe E.A."/>
            <person name="Podell S."/>
            <person name="Hess W.R."/>
            <person name="Klages S."/>
            <person name="Esquenazi E."/>
            <person name="Niessen S."/>
            <person name="Hoover H."/>
            <person name="Rothmann M."/>
            <person name="Lasken R.S."/>
            <person name="Yates J.R.III."/>
            <person name="Reinhardt R."/>
            <person name="Kube M."/>
            <person name="Burkart M.D."/>
            <person name="Allen E.E."/>
            <person name="Dorrestein P.C."/>
            <person name="Gerwick W.H."/>
            <person name="Gerwick L."/>
        </authorList>
    </citation>
    <scope>NUCLEOTIDE SEQUENCE [LARGE SCALE GENOMIC DNA]</scope>
    <source>
        <strain evidence="4">3L</strain>
    </source>
</reference>
<evidence type="ECO:0000313" key="4">
    <source>
        <dbReference type="Proteomes" id="UP000003959"/>
    </source>
</evidence>
<dbReference type="eggNOG" id="COG0699">
    <property type="taxonomic scope" value="Bacteria"/>
</dbReference>
<dbReference type="Pfam" id="PF21808">
    <property type="entry name" value="Dynamin-like_hel_bact"/>
    <property type="match status" value="1"/>
</dbReference>
<proteinExistence type="predicted"/>
<name>F4Y409_9CYAN</name>
<dbReference type="RefSeq" id="WP_008191742.1">
    <property type="nucleotide sequence ID" value="NZ_MKZR01000001.1"/>
</dbReference>
<organism evidence="3 4">
    <name type="scientific">Moorena producens 3L</name>
    <dbReference type="NCBI Taxonomy" id="489825"/>
    <lineage>
        <taxon>Bacteria</taxon>
        <taxon>Bacillati</taxon>
        <taxon>Cyanobacteriota</taxon>
        <taxon>Cyanophyceae</taxon>
        <taxon>Coleofasciculales</taxon>
        <taxon>Coleofasciculaceae</taxon>
        <taxon>Moorena</taxon>
    </lineage>
</organism>
<accession>F4Y409</accession>
<feature type="domain" description="BDLP-like helical" evidence="2">
    <location>
        <begin position="2"/>
        <end position="98"/>
    </location>
</feature>
<keyword evidence="4" id="KW-1185">Reference proteome</keyword>
<dbReference type="InterPro" id="IPR049399">
    <property type="entry name" value="BDLP-like_hel"/>
</dbReference>